<feature type="compositionally biased region" description="Polar residues" evidence="1">
    <location>
        <begin position="39"/>
        <end position="49"/>
    </location>
</feature>
<dbReference type="RefSeq" id="WP_013321695.1">
    <property type="nucleotide sequence ID" value="NC_014501.1"/>
</dbReference>
<sequence>MAKYSDPNLQPNPFVTYRDPQTGLWVVVQNATVAHNANLTAQEPQPIQSNEKKRSNHVF</sequence>
<dbReference type="KEGG" id="cyj:Cyan7822_1597"/>
<organism evidence="2 3">
    <name type="scientific">Gloeothece verrucosa (strain PCC 7822)</name>
    <name type="common">Cyanothece sp. (strain PCC 7822)</name>
    <dbReference type="NCBI Taxonomy" id="497965"/>
    <lineage>
        <taxon>Bacteria</taxon>
        <taxon>Bacillati</taxon>
        <taxon>Cyanobacteriota</taxon>
        <taxon>Cyanophyceae</taxon>
        <taxon>Oscillatoriophycideae</taxon>
        <taxon>Chroococcales</taxon>
        <taxon>Aphanothecaceae</taxon>
        <taxon>Gloeothece</taxon>
        <taxon>Gloeothece verrucosa</taxon>
    </lineage>
</organism>
<dbReference type="HOGENOM" id="CLU_2952701_0_0_3"/>
<gene>
    <name evidence="2" type="ordered locus">Cyan7822_1597</name>
</gene>
<dbReference type="STRING" id="497965.Cyan7822_1597"/>
<evidence type="ECO:0000313" key="3">
    <source>
        <dbReference type="Proteomes" id="UP000008206"/>
    </source>
</evidence>
<proteinExistence type="predicted"/>
<evidence type="ECO:0000313" key="2">
    <source>
        <dbReference type="EMBL" id="ADN13588.1"/>
    </source>
</evidence>
<name>E0U6E5_GLOV7</name>
<dbReference type="eggNOG" id="ENOG50320SZ">
    <property type="taxonomic scope" value="Bacteria"/>
</dbReference>
<evidence type="ECO:0000256" key="1">
    <source>
        <dbReference type="SAM" id="MobiDB-lite"/>
    </source>
</evidence>
<dbReference type="AlphaFoldDB" id="E0U6E5"/>
<reference evidence="3" key="1">
    <citation type="journal article" date="2011" name="MBio">
        <title>Novel metabolic attributes of the genus Cyanothece, comprising a group of unicellular nitrogen-fixing Cyanobacteria.</title>
        <authorList>
            <person name="Bandyopadhyay A."/>
            <person name="Elvitigala T."/>
            <person name="Welsh E."/>
            <person name="Stockel J."/>
            <person name="Liberton M."/>
            <person name="Min H."/>
            <person name="Sherman L.A."/>
            <person name="Pakrasi H.B."/>
        </authorList>
    </citation>
    <scope>NUCLEOTIDE SEQUENCE [LARGE SCALE GENOMIC DNA]</scope>
    <source>
        <strain evidence="3">PCC 7822</strain>
    </source>
</reference>
<keyword evidence="3" id="KW-1185">Reference proteome</keyword>
<accession>E0U6E5</accession>
<feature type="region of interest" description="Disordered" evidence="1">
    <location>
        <begin position="39"/>
        <end position="59"/>
    </location>
</feature>
<protein>
    <submittedName>
        <fullName evidence="2">Uncharacterized protein</fullName>
    </submittedName>
</protein>
<dbReference type="EMBL" id="CP002198">
    <property type="protein sequence ID" value="ADN13588.1"/>
    <property type="molecule type" value="Genomic_DNA"/>
</dbReference>
<dbReference type="Proteomes" id="UP000008206">
    <property type="component" value="Chromosome"/>
</dbReference>
<dbReference type="OrthoDB" id="583799at2"/>